<feature type="transmembrane region" description="Helical" evidence="5">
    <location>
        <begin position="53"/>
        <end position="75"/>
    </location>
</feature>
<dbReference type="PROSITE" id="PS50850">
    <property type="entry name" value="MFS"/>
    <property type="match status" value="1"/>
</dbReference>
<evidence type="ECO:0000256" key="2">
    <source>
        <dbReference type="ARBA" id="ARBA00022692"/>
    </source>
</evidence>
<evidence type="ECO:0000256" key="4">
    <source>
        <dbReference type="ARBA" id="ARBA00023136"/>
    </source>
</evidence>
<dbReference type="Gene3D" id="1.20.1720.10">
    <property type="entry name" value="Multidrug resistance protein D"/>
    <property type="match status" value="1"/>
</dbReference>
<evidence type="ECO:0000259" key="6">
    <source>
        <dbReference type="PROSITE" id="PS50850"/>
    </source>
</evidence>
<evidence type="ECO:0000313" key="7">
    <source>
        <dbReference type="EMBL" id="NIH56006.1"/>
    </source>
</evidence>
<dbReference type="Proteomes" id="UP000749311">
    <property type="component" value="Unassembled WGS sequence"/>
</dbReference>
<feature type="transmembrane region" description="Helical" evidence="5">
    <location>
        <begin position="142"/>
        <end position="164"/>
    </location>
</feature>
<feature type="transmembrane region" description="Helical" evidence="5">
    <location>
        <begin position="82"/>
        <end position="101"/>
    </location>
</feature>
<gene>
    <name evidence="7" type="ORF">FB473_000651</name>
</gene>
<keyword evidence="3 5" id="KW-1133">Transmembrane helix</keyword>
<organism evidence="7 8">
    <name type="scientific">Brooklawnia cerclae</name>
    <dbReference type="NCBI Taxonomy" id="349934"/>
    <lineage>
        <taxon>Bacteria</taxon>
        <taxon>Bacillati</taxon>
        <taxon>Actinomycetota</taxon>
        <taxon>Actinomycetes</taxon>
        <taxon>Propionibacteriales</taxon>
        <taxon>Propionibacteriaceae</taxon>
        <taxon>Brooklawnia</taxon>
    </lineage>
</organism>
<keyword evidence="2 5" id="KW-0812">Transmembrane</keyword>
<sequence>MTQPDAAPAPERGGRSTALTIALLGGACVTAFEAYGTLTAMPAAAEDLGSLELYAWAFTAFLMAQVLAIVLAGRWVDRMGPVIPLGVGSGIFVLGLVAAGAAPSMEWLLAARFLQGFGGGALNLSFMVVVAQAYGARERASLMSVLSFCWVLPSFIGPPVSAWITTQFSWHWVFWGVAPVMVVIMLIGYAPLRELNARHIQPEAPTDPVPVWAAVAGAVGAALIQLAGQRLDWLGLIAGVCGVVALLAGLPRLMPSGFIRFATGLPSVMAARGLACGAFFASESFAPLLLTDVYAFDLSQAGLFLALGATGWTIGSVVQAQRWLRLRRDQIIALGAVAVGAGAGIMGLGAWLTLHWIVTAVGFTTAGLGMGLLVSSTSLANMQVSEPHQIGRNTSSLQVAEGLGNSVVTGIAGSIFAALHTRLDASGTFTPIYLMTALMGALAFVMALRVGPVRNESAGVG</sequence>
<keyword evidence="8" id="KW-1185">Reference proteome</keyword>
<dbReference type="Pfam" id="PF07690">
    <property type="entry name" value="MFS_1"/>
    <property type="match status" value="1"/>
</dbReference>
<dbReference type="InterPro" id="IPR011701">
    <property type="entry name" value="MFS"/>
</dbReference>
<feature type="transmembrane region" description="Helical" evidence="5">
    <location>
        <begin position="21"/>
        <end position="41"/>
    </location>
</feature>
<evidence type="ECO:0000313" key="8">
    <source>
        <dbReference type="Proteomes" id="UP000749311"/>
    </source>
</evidence>
<proteinExistence type="predicted"/>
<dbReference type="InterPro" id="IPR036259">
    <property type="entry name" value="MFS_trans_sf"/>
</dbReference>
<name>A0ABX0SHC6_9ACTN</name>
<feature type="transmembrane region" description="Helical" evidence="5">
    <location>
        <begin position="209"/>
        <end position="227"/>
    </location>
</feature>
<evidence type="ECO:0000256" key="1">
    <source>
        <dbReference type="ARBA" id="ARBA00004651"/>
    </source>
</evidence>
<feature type="transmembrane region" description="Helical" evidence="5">
    <location>
        <begin position="301"/>
        <end position="319"/>
    </location>
</feature>
<feature type="transmembrane region" description="Helical" evidence="5">
    <location>
        <begin position="432"/>
        <end position="451"/>
    </location>
</feature>
<dbReference type="PANTHER" id="PTHR23501">
    <property type="entry name" value="MAJOR FACILITATOR SUPERFAMILY"/>
    <property type="match status" value="1"/>
</dbReference>
<feature type="transmembrane region" description="Helical" evidence="5">
    <location>
        <begin position="258"/>
        <end position="281"/>
    </location>
</feature>
<reference evidence="7 8" key="1">
    <citation type="submission" date="2020-02" db="EMBL/GenBank/DDBJ databases">
        <title>Sequencing the genomes of 1000 actinobacteria strains.</title>
        <authorList>
            <person name="Klenk H.-P."/>
        </authorList>
    </citation>
    <scope>NUCLEOTIDE SEQUENCE [LARGE SCALE GENOMIC DNA]</scope>
    <source>
        <strain evidence="7 8">DSM 19609</strain>
    </source>
</reference>
<dbReference type="InterPro" id="IPR020846">
    <property type="entry name" value="MFS_dom"/>
</dbReference>
<evidence type="ECO:0000256" key="3">
    <source>
        <dbReference type="ARBA" id="ARBA00022989"/>
    </source>
</evidence>
<keyword evidence="4 5" id="KW-0472">Membrane</keyword>
<dbReference type="EMBL" id="JAAMOZ010000001">
    <property type="protein sequence ID" value="NIH56006.1"/>
    <property type="molecule type" value="Genomic_DNA"/>
</dbReference>
<comment type="subcellular location">
    <subcellularLocation>
        <location evidence="1">Cell membrane</location>
        <topology evidence="1">Multi-pass membrane protein</topology>
    </subcellularLocation>
</comment>
<comment type="caution">
    <text evidence="7">The sequence shown here is derived from an EMBL/GenBank/DDBJ whole genome shotgun (WGS) entry which is preliminary data.</text>
</comment>
<feature type="transmembrane region" description="Helical" evidence="5">
    <location>
        <begin position="402"/>
        <end position="420"/>
    </location>
</feature>
<evidence type="ECO:0000256" key="5">
    <source>
        <dbReference type="SAM" id="Phobius"/>
    </source>
</evidence>
<dbReference type="Gene3D" id="1.20.1250.20">
    <property type="entry name" value="MFS general substrate transporter like domains"/>
    <property type="match status" value="1"/>
</dbReference>
<dbReference type="PANTHER" id="PTHR23501:SF154">
    <property type="entry name" value="MULTIDRUG-EFFLUX TRANSPORTER RV1634-RELATED"/>
    <property type="match status" value="1"/>
</dbReference>
<dbReference type="SUPFAM" id="SSF103473">
    <property type="entry name" value="MFS general substrate transporter"/>
    <property type="match status" value="1"/>
</dbReference>
<feature type="transmembrane region" description="Helical" evidence="5">
    <location>
        <begin position="233"/>
        <end position="251"/>
    </location>
</feature>
<accession>A0ABX0SHC6</accession>
<feature type="domain" description="Major facilitator superfamily (MFS) profile" evidence="6">
    <location>
        <begin position="19"/>
        <end position="455"/>
    </location>
</feature>
<dbReference type="RefSeq" id="WP_167164794.1">
    <property type="nucleotide sequence ID" value="NZ_BAAAOO010000002.1"/>
</dbReference>
<feature type="transmembrane region" description="Helical" evidence="5">
    <location>
        <begin position="107"/>
        <end position="130"/>
    </location>
</feature>
<protein>
    <submittedName>
        <fullName evidence="7">MFS family permease</fullName>
    </submittedName>
</protein>
<feature type="transmembrane region" description="Helical" evidence="5">
    <location>
        <begin position="357"/>
        <end position="381"/>
    </location>
</feature>
<feature type="transmembrane region" description="Helical" evidence="5">
    <location>
        <begin position="170"/>
        <end position="189"/>
    </location>
</feature>
<feature type="transmembrane region" description="Helical" evidence="5">
    <location>
        <begin position="331"/>
        <end position="351"/>
    </location>
</feature>